<organism evidence="3 4">
    <name type="scientific">Paenibacillus rigui</name>
    <dbReference type="NCBI Taxonomy" id="554312"/>
    <lineage>
        <taxon>Bacteria</taxon>
        <taxon>Bacillati</taxon>
        <taxon>Bacillota</taxon>
        <taxon>Bacilli</taxon>
        <taxon>Bacillales</taxon>
        <taxon>Paenibacillaceae</taxon>
        <taxon>Paenibacillus</taxon>
    </lineage>
</organism>
<accession>A0A229UKF0</accession>
<evidence type="ECO:0000313" key="4">
    <source>
        <dbReference type="Proteomes" id="UP000215509"/>
    </source>
</evidence>
<dbReference type="OrthoDB" id="4030632at2"/>
<dbReference type="Gene3D" id="3.90.1200.10">
    <property type="match status" value="1"/>
</dbReference>
<dbReference type="InterPro" id="IPR050249">
    <property type="entry name" value="Pseudomonas-type_ThrB"/>
</dbReference>
<dbReference type="GO" id="GO:0004413">
    <property type="term" value="F:homoserine kinase activity"/>
    <property type="evidence" value="ECO:0007669"/>
    <property type="project" value="TreeGrafter"/>
</dbReference>
<evidence type="ECO:0000259" key="2">
    <source>
        <dbReference type="Pfam" id="PF01636"/>
    </source>
</evidence>
<evidence type="ECO:0000256" key="1">
    <source>
        <dbReference type="ARBA" id="ARBA00038240"/>
    </source>
</evidence>
<feature type="domain" description="Aminoglycoside phosphotransferase" evidence="2">
    <location>
        <begin position="26"/>
        <end position="241"/>
    </location>
</feature>
<keyword evidence="4" id="KW-1185">Reference proteome</keyword>
<dbReference type="InterPro" id="IPR011009">
    <property type="entry name" value="Kinase-like_dom_sf"/>
</dbReference>
<reference evidence="3 4" key="1">
    <citation type="submission" date="2017-07" db="EMBL/GenBank/DDBJ databases">
        <title>Genome sequencing and assembly of Paenibacillus rigui.</title>
        <authorList>
            <person name="Mayilraj S."/>
        </authorList>
    </citation>
    <scope>NUCLEOTIDE SEQUENCE [LARGE SCALE GENOMIC DNA]</scope>
    <source>
        <strain evidence="3 4">JCM 16352</strain>
    </source>
</reference>
<dbReference type="SUPFAM" id="SSF56112">
    <property type="entry name" value="Protein kinase-like (PK-like)"/>
    <property type="match status" value="1"/>
</dbReference>
<dbReference type="RefSeq" id="WP_094017320.1">
    <property type="nucleotide sequence ID" value="NZ_NMQW01000037.1"/>
</dbReference>
<dbReference type="Pfam" id="PF01636">
    <property type="entry name" value="APH"/>
    <property type="match status" value="1"/>
</dbReference>
<dbReference type="AlphaFoldDB" id="A0A229UKF0"/>
<name>A0A229UKF0_9BACL</name>
<dbReference type="PANTHER" id="PTHR21064:SF6">
    <property type="entry name" value="AMINOGLYCOSIDE PHOSPHOTRANSFERASE DOMAIN-CONTAINING PROTEIN"/>
    <property type="match status" value="1"/>
</dbReference>
<dbReference type="EMBL" id="NMQW01000037">
    <property type="protein sequence ID" value="OXM83876.1"/>
    <property type="molecule type" value="Genomic_DNA"/>
</dbReference>
<comment type="caution">
    <text evidence="3">The sequence shown here is derived from an EMBL/GenBank/DDBJ whole genome shotgun (WGS) entry which is preliminary data.</text>
</comment>
<sequence>MPQIDDKWVREAGSRFAEAHTLFTPLESFESSVYAWARNGRRYVLKIVSRQVKTEAELLGEIDFVHFAAAHGVPVARAVASHHGCYVESVDDPSGAGYWVYAFEWAEGEMSNPQAWGPELFEQWGRLTGKLHRIASQYEPSKPQWKRHRWDEEELFRTALSVLAEEPKLSEALSGCLQRLKQLPEQPHQFGLIHNDLHFRNFHVHNGRLIVFDFAGMLYHHFVNDIAVALYYAVSGDRSSKDKASFAQLFMHHFMEGYAVSQPTPKGMLHPVPDWMLLRHLLLYTAYLRSWEAADRTTMQRWTLNRYRTDLLEGKLFGGIDFSFVSFL</sequence>
<gene>
    <name evidence="3" type="ORF">CF651_23480</name>
</gene>
<evidence type="ECO:0000313" key="3">
    <source>
        <dbReference type="EMBL" id="OXM83876.1"/>
    </source>
</evidence>
<comment type="similarity">
    <text evidence="1">Belongs to the pseudomonas-type ThrB family.</text>
</comment>
<dbReference type="PANTHER" id="PTHR21064">
    <property type="entry name" value="AMINOGLYCOSIDE PHOSPHOTRANSFERASE DOMAIN-CONTAINING PROTEIN-RELATED"/>
    <property type="match status" value="1"/>
</dbReference>
<protein>
    <recommendedName>
        <fullName evidence="2">Aminoglycoside phosphotransferase domain-containing protein</fullName>
    </recommendedName>
</protein>
<dbReference type="Proteomes" id="UP000215509">
    <property type="component" value="Unassembled WGS sequence"/>
</dbReference>
<dbReference type="GO" id="GO:0009088">
    <property type="term" value="P:threonine biosynthetic process"/>
    <property type="evidence" value="ECO:0007669"/>
    <property type="project" value="TreeGrafter"/>
</dbReference>
<dbReference type="InterPro" id="IPR002575">
    <property type="entry name" value="Aminoglycoside_PTrfase"/>
</dbReference>
<proteinExistence type="inferred from homology"/>